<gene>
    <name evidence="1" type="primary">Acey_s0017.g3233</name>
    <name evidence="1" type="ORF">Y032_0017g3233</name>
</gene>
<reference evidence="2" key="1">
    <citation type="journal article" date="2015" name="Nat. Genet.">
        <title>The genome and transcriptome of the zoonotic hookworm Ancylostoma ceylanicum identify infection-specific gene families.</title>
        <authorList>
            <person name="Schwarz E.M."/>
            <person name="Hu Y."/>
            <person name="Antoshechkin I."/>
            <person name="Miller M.M."/>
            <person name="Sternberg P.W."/>
            <person name="Aroian R.V."/>
        </authorList>
    </citation>
    <scope>NUCLEOTIDE SEQUENCE</scope>
    <source>
        <strain evidence="2">HY135</strain>
    </source>
</reference>
<dbReference type="EMBL" id="JARK01001353">
    <property type="protein sequence ID" value="EYC22239.1"/>
    <property type="molecule type" value="Genomic_DNA"/>
</dbReference>
<comment type="caution">
    <text evidence="1">The sequence shown here is derived from an EMBL/GenBank/DDBJ whole genome shotgun (WGS) entry which is preliminary data.</text>
</comment>
<protein>
    <submittedName>
        <fullName evidence="1">Uncharacterized protein</fullName>
    </submittedName>
</protein>
<accession>A0A016V3I5</accession>
<sequence length="82" mass="9983">MGIAAKIHVDKIEERGGGTKRYYVTWKTIYYRHVYEPFLRWNLPYSYDFTNCPEIEAGKDYIVLMSFTELLRTSYTWYFGRY</sequence>
<evidence type="ECO:0000313" key="1">
    <source>
        <dbReference type="EMBL" id="EYC22239.1"/>
    </source>
</evidence>
<dbReference type="Proteomes" id="UP000024635">
    <property type="component" value="Unassembled WGS sequence"/>
</dbReference>
<name>A0A016V3I5_9BILA</name>
<proteinExistence type="predicted"/>
<dbReference type="AlphaFoldDB" id="A0A016V3I5"/>
<evidence type="ECO:0000313" key="2">
    <source>
        <dbReference type="Proteomes" id="UP000024635"/>
    </source>
</evidence>
<keyword evidence="2" id="KW-1185">Reference proteome</keyword>
<organism evidence="1 2">
    <name type="scientific">Ancylostoma ceylanicum</name>
    <dbReference type="NCBI Taxonomy" id="53326"/>
    <lineage>
        <taxon>Eukaryota</taxon>
        <taxon>Metazoa</taxon>
        <taxon>Ecdysozoa</taxon>
        <taxon>Nematoda</taxon>
        <taxon>Chromadorea</taxon>
        <taxon>Rhabditida</taxon>
        <taxon>Rhabditina</taxon>
        <taxon>Rhabditomorpha</taxon>
        <taxon>Strongyloidea</taxon>
        <taxon>Ancylostomatidae</taxon>
        <taxon>Ancylostomatinae</taxon>
        <taxon>Ancylostoma</taxon>
    </lineage>
</organism>